<dbReference type="Proteomes" id="UP000245535">
    <property type="component" value="Unassembled WGS sequence"/>
</dbReference>
<feature type="transmembrane region" description="Helical" evidence="1">
    <location>
        <begin position="38"/>
        <end position="55"/>
    </location>
</feature>
<proteinExistence type="predicted"/>
<accession>A0A316A121</accession>
<keyword evidence="1" id="KW-0472">Membrane</keyword>
<keyword evidence="1" id="KW-1133">Transmembrane helix</keyword>
<dbReference type="AlphaFoldDB" id="A0A316A121"/>
<feature type="transmembrane region" description="Helical" evidence="1">
    <location>
        <begin position="12"/>
        <end position="32"/>
    </location>
</feature>
<evidence type="ECO:0000256" key="1">
    <source>
        <dbReference type="SAM" id="Phobius"/>
    </source>
</evidence>
<keyword evidence="1" id="KW-0812">Transmembrane</keyword>
<comment type="caution">
    <text evidence="2">The sequence shown here is derived from an EMBL/GenBank/DDBJ whole genome shotgun (WGS) entry which is preliminary data.</text>
</comment>
<gene>
    <name evidence="2" type="ORF">BC781_102914</name>
</gene>
<keyword evidence="3" id="KW-1185">Reference proteome</keyword>
<evidence type="ECO:0000313" key="3">
    <source>
        <dbReference type="Proteomes" id="UP000245535"/>
    </source>
</evidence>
<protein>
    <submittedName>
        <fullName evidence="2">Uncharacterized protein</fullName>
    </submittedName>
</protein>
<reference evidence="2 3" key="1">
    <citation type="submission" date="2018-03" db="EMBL/GenBank/DDBJ databases">
        <title>Genomic Encyclopedia of Archaeal and Bacterial Type Strains, Phase II (KMG-II): from individual species to whole genera.</title>
        <authorList>
            <person name="Goeker M."/>
        </authorList>
    </citation>
    <scope>NUCLEOTIDE SEQUENCE [LARGE SCALE GENOMIC DNA]</scope>
    <source>
        <strain evidence="2 3">DSM 28229</strain>
    </source>
</reference>
<organism evidence="2 3">
    <name type="scientific">Sediminitomix flava</name>
    <dbReference type="NCBI Taxonomy" id="379075"/>
    <lineage>
        <taxon>Bacteria</taxon>
        <taxon>Pseudomonadati</taxon>
        <taxon>Bacteroidota</taxon>
        <taxon>Cytophagia</taxon>
        <taxon>Cytophagales</taxon>
        <taxon>Flammeovirgaceae</taxon>
        <taxon>Sediminitomix</taxon>
    </lineage>
</organism>
<evidence type="ECO:0000313" key="2">
    <source>
        <dbReference type="EMBL" id="PWJ43357.1"/>
    </source>
</evidence>
<name>A0A316A121_SEDFL</name>
<sequence>MKVDKNLLKKIFSIGVLIGIVLGIIIYIEKIAQPESKIYLVTFSPILFILIKNIFSSPKEEFRL</sequence>
<dbReference type="EMBL" id="QGDO01000002">
    <property type="protein sequence ID" value="PWJ43357.1"/>
    <property type="molecule type" value="Genomic_DNA"/>
</dbReference>